<gene>
    <name evidence="4" type="ORF">VPNG_03454</name>
</gene>
<dbReference type="PRINTS" id="PR00081">
    <property type="entry name" value="GDHRDH"/>
</dbReference>
<evidence type="ECO:0000256" key="3">
    <source>
        <dbReference type="ARBA" id="ARBA00023002"/>
    </source>
</evidence>
<dbReference type="PANTHER" id="PTHR24320:SF236">
    <property type="entry name" value="SHORT-CHAIN DEHYDROGENASE-RELATED"/>
    <property type="match status" value="1"/>
</dbReference>
<evidence type="ECO:0008006" key="6">
    <source>
        <dbReference type="Google" id="ProtNLM"/>
    </source>
</evidence>
<dbReference type="STRING" id="1230097.A0A423XGI6"/>
<dbReference type="InterPro" id="IPR002347">
    <property type="entry name" value="SDR_fam"/>
</dbReference>
<dbReference type="OrthoDB" id="191139at2759"/>
<dbReference type="AlphaFoldDB" id="A0A423XGI6"/>
<keyword evidence="5" id="KW-1185">Reference proteome</keyword>
<evidence type="ECO:0000313" key="5">
    <source>
        <dbReference type="Proteomes" id="UP000285146"/>
    </source>
</evidence>
<dbReference type="PANTHER" id="PTHR24320">
    <property type="entry name" value="RETINOL DEHYDROGENASE"/>
    <property type="match status" value="1"/>
</dbReference>
<organism evidence="4 5">
    <name type="scientific">Cytospora leucostoma</name>
    <dbReference type="NCBI Taxonomy" id="1230097"/>
    <lineage>
        <taxon>Eukaryota</taxon>
        <taxon>Fungi</taxon>
        <taxon>Dikarya</taxon>
        <taxon>Ascomycota</taxon>
        <taxon>Pezizomycotina</taxon>
        <taxon>Sordariomycetes</taxon>
        <taxon>Sordariomycetidae</taxon>
        <taxon>Diaporthales</taxon>
        <taxon>Cytosporaceae</taxon>
        <taxon>Cytospora</taxon>
    </lineage>
</organism>
<comment type="similarity">
    <text evidence="1">Belongs to the short-chain dehydrogenases/reductases (SDR) family.</text>
</comment>
<dbReference type="EMBL" id="LKEB01000011">
    <property type="protein sequence ID" value="ROW15067.1"/>
    <property type="molecule type" value="Genomic_DNA"/>
</dbReference>
<reference evidence="4 5" key="1">
    <citation type="submission" date="2015-09" db="EMBL/GenBank/DDBJ databases">
        <title>Host preference determinants of Valsa canker pathogens revealed by comparative genomics.</title>
        <authorList>
            <person name="Yin Z."/>
            <person name="Huang L."/>
        </authorList>
    </citation>
    <scope>NUCLEOTIDE SEQUENCE [LARGE SCALE GENOMIC DNA]</scope>
    <source>
        <strain evidence="4 5">SXYLt</strain>
    </source>
</reference>
<evidence type="ECO:0000256" key="1">
    <source>
        <dbReference type="ARBA" id="ARBA00006484"/>
    </source>
</evidence>
<comment type="caution">
    <text evidence="4">The sequence shown here is derived from an EMBL/GenBank/DDBJ whole genome shotgun (WGS) entry which is preliminary data.</text>
</comment>
<dbReference type="SUPFAM" id="SSF51735">
    <property type="entry name" value="NAD(P)-binding Rossmann-fold domains"/>
    <property type="match status" value="1"/>
</dbReference>
<accession>A0A423XGI6</accession>
<dbReference type="GO" id="GO:0016491">
    <property type="term" value="F:oxidoreductase activity"/>
    <property type="evidence" value="ECO:0007669"/>
    <property type="project" value="UniProtKB-KW"/>
</dbReference>
<keyword evidence="3" id="KW-0560">Oxidoreductase</keyword>
<dbReference type="InParanoid" id="A0A423XGI6"/>
<dbReference type="Pfam" id="PF00106">
    <property type="entry name" value="adh_short"/>
    <property type="match status" value="1"/>
</dbReference>
<dbReference type="Proteomes" id="UP000285146">
    <property type="component" value="Unassembled WGS sequence"/>
</dbReference>
<sequence length="345" mass="37897">MSVSFYTKWTQFFPPPGPINGSNLPSQAGKVFVVTGGSHGLGYELSKILYGAGAKVYVLTRSKARAEDAISRIKASYDGQDSTKKPGSLEFIQMDLMDFESVKTAAHEFLDREGPGGRLDVLFNNAGTGGRKNAPLGVQGYEYHFTTNTLGPFLLARLLTPILASTARRSPPSSVRVVWPASLLVETGAPKGGVREEFINDPESAKNMSYIELYSASKTAGWFLSSELSRRQPRGDGAIAYVAGNPGTYDTNMWQYVPWFLRLLMKPLLSDPTLHGAETYLWMGFSDEVTLDDAIAGRYAMCHGRWHPGQRGDLVEALRGPDEGGSGWASKVYDWCEQRVQSYLN</sequence>
<proteinExistence type="inferred from homology"/>
<dbReference type="Gene3D" id="3.40.50.720">
    <property type="entry name" value="NAD(P)-binding Rossmann-like Domain"/>
    <property type="match status" value="1"/>
</dbReference>
<evidence type="ECO:0000313" key="4">
    <source>
        <dbReference type="EMBL" id="ROW15067.1"/>
    </source>
</evidence>
<keyword evidence="2" id="KW-0521">NADP</keyword>
<dbReference type="InterPro" id="IPR036291">
    <property type="entry name" value="NAD(P)-bd_dom_sf"/>
</dbReference>
<evidence type="ECO:0000256" key="2">
    <source>
        <dbReference type="ARBA" id="ARBA00022857"/>
    </source>
</evidence>
<name>A0A423XGI6_9PEZI</name>
<protein>
    <recommendedName>
        <fullName evidence="6">NAD(P)-binding protein</fullName>
    </recommendedName>
</protein>